<dbReference type="PaxDb" id="4097-A0A1S3ZBH0"/>
<dbReference type="InterPro" id="IPR036691">
    <property type="entry name" value="Endo/exonu/phosph_ase_sf"/>
</dbReference>
<dbReference type="Proteomes" id="UP000790787">
    <property type="component" value="Chromosome 5"/>
</dbReference>
<evidence type="ECO:0000313" key="2">
    <source>
        <dbReference type="RefSeq" id="XP_016461756.1"/>
    </source>
</evidence>
<dbReference type="AlphaFoldDB" id="A0A1S3ZBH0"/>
<dbReference type="KEGG" id="nta:107785050"/>
<organism evidence="1 2">
    <name type="scientific">Nicotiana tabacum</name>
    <name type="common">Common tobacco</name>
    <dbReference type="NCBI Taxonomy" id="4097"/>
    <lineage>
        <taxon>Eukaryota</taxon>
        <taxon>Viridiplantae</taxon>
        <taxon>Streptophyta</taxon>
        <taxon>Embryophyta</taxon>
        <taxon>Tracheophyta</taxon>
        <taxon>Spermatophyta</taxon>
        <taxon>Magnoliopsida</taxon>
        <taxon>eudicotyledons</taxon>
        <taxon>Gunneridae</taxon>
        <taxon>Pentapetalae</taxon>
        <taxon>asterids</taxon>
        <taxon>lamiids</taxon>
        <taxon>Solanales</taxon>
        <taxon>Solanaceae</taxon>
        <taxon>Nicotianoideae</taxon>
        <taxon>Nicotianeae</taxon>
        <taxon>Nicotiana</taxon>
    </lineage>
</organism>
<proteinExistence type="predicted"/>
<protein>
    <submittedName>
        <fullName evidence="2">Uncharacterized protein LOC107785050</fullName>
    </submittedName>
</protein>
<name>A0A1S3ZBH0_TOBAC</name>
<dbReference type="GeneID" id="107785050"/>
<accession>A0A1S3ZBH0</accession>
<reference evidence="2" key="2">
    <citation type="submission" date="2025-08" db="UniProtKB">
        <authorList>
            <consortium name="RefSeq"/>
        </authorList>
    </citation>
    <scope>IDENTIFICATION</scope>
    <source>
        <tissue evidence="2">Leaf</tissue>
    </source>
</reference>
<reference evidence="1" key="1">
    <citation type="journal article" date="2014" name="Nat. Commun.">
        <title>The tobacco genome sequence and its comparison with those of tomato and potato.</title>
        <authorList>
            <person name="Sierro N."/>
            <person name="Battey J.N."/>
            <person name="Ouadi S."/>
            <person name="Bakaher N."/>
            <person name="Bovet L."/>
            <person name="Willig A."/>
            <person name="Goepfert S."/>
            <person name="Peitsch M.C."/>
            <person name="Ivanov N.V."/>
        </authorList>
    </citation>
    <scope>NUCLEOTIDE SEQUENCE [LARGE SCALE GENOMIC DNA]</scope>
</reference>
<dbReference type="PANTHER" id="PTHR33710">
    <property type="entry name" value="BNAC02G09200D PROTEIN"/>
    <property type="match status" value="1"/>
</dbReference>
<dbReference type="OrthoDB" id="852204at2759"/>
<dbReference type="PANTHER" id="PTHR33710:SF89">
    <property type="match status" value="1"/>
</dbReference>
<dbReference type="SUPFAM" id="SSF56219">
    <property type="entry name" value="DNase I-like"/>
    <property type="match status" value="1"/>
</dbReference>
<evidence type="ECO:0000313" key="1">
    <source>
        <dbReference type="Proteomes" id="UP000790787"/>
    </source>
</evidence>
<dbReference type="Gene3D" id="3.60.10.10">
    <property type="entry name" value="Endonuclease/exonuclease/phosphatase"/>
    <property type="match status" value="1"/>
</dbReference>
<keyword evidence="1" id="KW-1185">Reference proteome</keyword>
<dbReference type="STRING" id="4097.A0A1S3ZBH0"/>
<gene>
    <name evidence="2" type="primary">LOC107785050</name>
</gene>
<dbReference type="RefSeq" id="XP_016461756.1">
    <property type="nucleotide sequence ID" value="XM_016606270.1"/>
</dbReference>
<sequence>MNNPNDNAYVECKGSKSKIQTKELAKYIKDKHISLAGLVETRIKHHKASVDVVLTDAQFIHCNIISTNICCAMTMIYGYNSVDMRKGMWQKLRMLAQSINQPWLIWGDFNAVMSIQDRVSRHEVTMADIQDFADFYSDTMTTGIPWRGDYFTWTNGQMGVDRVISKIDRALGNGEWMMKFLNIWANHEAFQSIVTKGWQGKQQYCKLATIWNRLKAMQADFKNLNNKNFRNATMKIEQARRDIIECQQEMKKGYTHQLRMMEKEARDKLEKWSLIEEKIFQQKSRAQWIKTGDGNNKYLFAVMKERACRKNITTLTALNGTILTEPKSIKREIVAFYKSLMGTAAN</sequence>